<evidence type="ECO:0000256" key="1">
    <source>
        <dbReference type="SAM" id="MobiDB-lite"/>
    </source>
</evidence>
<name>A0A9Q1K0D2_9CARY</name>
<proteinExistence type="predicted"/>
<sequence length="155" mass="17565">MASASGMMNLYPVSRRGAGLIYRHDIGNLFRFPKMLLWGNAHHHLSINYGREARKLTFGCQLTSPGWFHSTNMMKTQSNNIIQIQPSREVQGRVPAKNDEVEDRVEGEVEDTHNPFEDSKEAFEDATMGLGEDRGEAEPLSLENLFLSKRNLRAC</sequence>
<dbReference type="EMBL" id="JAKOGI010000483">
    <property type="protein sequence ID" value="KAJ8434332.1"/>
    <property type="molecule type" value="Genomic_DNA"/>
</dbReference>
<feature type="compositionally biased region" description="Basic and acidic residues" evidence="1">
    <location>
        <begin position="96"/>
        <end position="123"/>
    </location>
</feature>
<evidence type="ECO:0000313" key="3">
    <source>
        <dbReference type="Proteomes" id="UP001153076"/>
    </source>
</evidence>
<keyword evidence="3" id="KW-1185">Reference proteome</keyword>
<evidence type="ECO:0000313" key="2">
    <source>
        <dbReference type="EMBL" id="KAJ8434332.1"/>
    </source>
</evidence>
<gene>
    <name evidence="2" type="ORF">Cgig2_010949</name>
</gene>
<organism evidence="2 3">
    <name type="scientific">Carnegiea gigantea</name>
    <dbReference type="NCBI Taxonomy" id="171969"/>
    <lineage>
        <taxon>Eukaryota</taxon>
        <taxon>Viridiplantae</taxon>
        <taxon>Streptophyta</taxon>
        <taxon>Embryophyta</taxon>
        <taxon>Tracheophyta</taxon>
        <taxon>Spermatophyta</taxon>
        <taxon>Magnoliopsida</taxon>
        <taxon>eudicotyledons</taxon>
        <taxon>Gunneridae</taxon>
        <taxon>Pentapetalae</taxon>
        <taxon>Caryophyllales</taxon>
        <taxon>Cactineae</taxon>
        <taxon>Cactaceae</taxon>
        <taxon>Cactoideae</taxon>
        <taxon>Echinocereeae</taxon>
        <taxon>Carnegiea</taxon>
    </lineage>
</organism>
<protein>
    <submittedName>
        <fullName evidence="2">Uncharacterized protein</fullName>
    </submittedName>
</protein>
<dbReference type="Proteomes" id="UP001153076">
    <property type="component" value="Unassembled WGS sequence"/>
</dbReference>
<feature type="region of interest" description="Disordered" evidence="1">
    <location>
        <begin position="89"/>
        <end position="136"/>
    </location>
</feature>
<dbReference type="AlphaFoldDB" id="A0A9Q1K0D2"/>
<comment type="caution">
    <text evidence="2">The sequence shown here is derived from an EMBL/GenBank/DDBJ whole genome shotgun (WGS) entry which is preliminary data.</text>
</comment>
<accession>A0A9Q1K0D2</accession>
<reference evidence="2" key="1">
    <citation type="submission" date="2022-04" db="EMBL/GenBank/DDBJ databases">
        <title>Carnegiea gigantea Genome sequencing and assembly v2.</title>
        <authorList>
            <person name="Copetti D."/>
            <person name="Sanderson M.J."/>
            <person name="Burquez A."/>
            <person name="Wojciechowski M.F."/>
        </authorList>
    </citation>
    <scope>NUCLEOTIDE SEQUENCE</scope>
    <source>
        <strain evidence="2">SGP5-SGP5p</strain>
        <tissue evidence="2">Aerial part</tissue>
    </source>
</reference>